<keyword evidence="1" id="KW-0472">Membrane</keyword>
<evidence type="ECO:0008006" key="4">
    <source>
        <dbReference type="Google" id="ProtNLM"/>
    </source>
</evidence>
<dbReference type="EMBL" id="OU015584">
    <property type="protein sequence ID" value="CAG5087059.1"/>
    <property type="molecule type" value="Genomic_DNA"/>
</dbReference>
<dbReference type="PROSITE" id="PS51257">
    <property type="entry name" value="PROKAR_LIPOPROTEIN"/>
    <property type="match status" value="1"/>
</dbReference>
<feature type="transmembrane region" description="Helical" evidence="1">
    <location>
        <begin position="165"/>
        <end position="190"/>
    </location>
</feature>
<keyword evidence="1" id="KW-1133">Transmembrane helix</keyword>
<feature type="transmembrane region" description="Helical" evidence="1">
    <location>
        <begin position="6"/>
        <end position="27"/>
    </location>
</feature>
<evidence type="ECO:0000256" key="1">
    <source>
        <dbReference type="SAM" id="Phobius"/>
    </source>
</evidence>
<name>A0A916JQD8_9FLAO</name>
<accession>A0A916JQD8</accession>
<feature type="transmembrane region" description="Helical" evidence="1">
    <location>
        <begin position="196"/>
        <end position="219"/>
    </location>
</feature>
<dbReference type="KEGG" id="ptan:CRYO30217_03378"/>
<protein>
    <recommendedName>
        <fullName evidence="4">Lipoprotein</fullName>
    </recommendedName>
</protein>
<sequence>MKSFLVKYVLIFGVLCIALGSCINLRYTDYGKPFDFLKAKNNFHKTSRVEQDTAAICTEVPVPTASAKEIIVGNPSPDFGCQNETLHGKHVVLCDSLPSVTAYNAKVEHSKVQIEPEKSVVSVMNIASQNVDNQSFHTQEIMLRNEPPQWWQNMWRAIWRFFLKWLLIALAATIVLVGLVVGITALALWIGGPVTAAITCVLLLIVIQIAFDIDLSWILNFF</sequence>
<keyword evidence="1" id="KW-0812">Transmembrane</keyword>
<reference evidence="2" key="1">
    <citation type="submission" date="2021-04" db="EMBL/GenBank/DDBJ databases">
        <authorList>
            <person name="Rodrigo-Torres L."/>
            <person name="Arahal R. D."/>
            <person name="Lucena T."/>
        </authorList>
    </citation>
    <scope>NUCLEOTIDE SEQUENCE</scope>
    <source>
        <strain evidence="2">AS29M-1</strain>
    </source>
</reference>
<organism evidence="2 3">
    <name type="scientific">Parvicella tangerina</name>
    <dbReference type="NCBI Taxonomy" id="2829795"/>
    <lineage>
        <taxon>Bacteria</taxon>
        <taxon>Pseudomonadati</taxon>
        <taxon>Bacteroidota</taxon>
        <taxon>Flavobacteriia</taxon>
        <taxon>Flavobacteriales</taxon>
        <taxon>Parvicellaceae</taxon>
        <taxon>Parvicella</taxon>
    </lineage>
</organism>
<evidence type="ECO:0000313" key="2">
    <source>
        <dbReference type="EMBL" id="CAG5087059.1"/>
    </source>
</evidence>
<gene>
    <name evidence="2" type="ORF">CRYO30217_03378</name>
</gene>
<dbReference type="RefSeq" id="WP_258543557.1">
    <property type="nucleotide sequence ID" value="NZ_OU015584.1"/>
</dbReference>
<proteinExistence type="predicted"/>
<dbReference type="Proteomes" id="UP000683507">
    <property type="component" value="Chromosome"/>
</dbReference>
<dbReference type="AlphaFoldDB" id="A0A916JQD8"/>
<keyword evidence="3" id="KW-1185">Reference proteome</keyword>
<evidence type="ECO:0000313" key="3">
    <source>
        <dbReference type="Proteomes" id="UP000683507"/>
    </source>
</evidence>